<evidence type="ECO:0000313" key="4">
    <source>
        <dbReference type="Proteomes" id="UP000317315"/>
    </source>
</evidence>
<dbReference type="AlphaFoldDB" id="A0A521AAG6"/>
<dbReference type="CDD" id="cd03443">
    <property type="entry name" value="PaaI_thioesterase"/>
    <property type="match status" value="1"/>
</dbReference>
<dbReference type="PANTHER" id="PTHR42856:SF1">
    <property type="entry name" value="ACYL-COENZYME A THIOESTERASE PAAI"/>
    <property type="match status" value="1"/>
</dbReference>
<evidence type="ECO:0000313" key="3">
    <source>
        <dbReference type="EMBL" id="SMO31798.1"/>
    </source>
</evidence>
<proteinExistence type="predicted"/>
<dbReference type="PANTHER" id="PTHR42856">
    <property type="entry name" value="ACYL-COENZYME A THIOESTERASE PAAI"/>
    <property type="match status" value="1"/>
</dbReference>
<dbReference type="Pfam" id="PF03061">
    <property type="entry name" value="4HBT"/>
    <property type="match status" value="1"/>
</dbReference>
<feature type="domain" description="Thioesterase" evidence="2">
    <location>
        <begin position="47"/>
        <end position="121"/>
    </location>
</feature>
<dbReference type="InterPro" id="IPR006683">
    <property type="entry name" value="Thioestr_dom"/>
</dbReference>
<sequence>MSPREIASFMEKNDKIAKNFNMKVTHVEEGKATVEMVVSKEMLNAAGVCQGGAIFSLADFAFAVASNSYGNVALAVQANIYFLNPAFEGEKLTALAYEKERKKKTGLYCVEVKKEDGTLVALFTGQVVIKESKIVV</sequence>
<dbReference type="NCBIfam" id="TIGR02286">
    <property type="entry name" value="PaaD"/>
    <property type="match status" value="1"/>
</dbReference>
<name>A0A521AAG6_9BACT</name>
<evidence type="ECO:0000259" key="2">
    <source>
        <dbReference type="Pfam" id="PF03061"/>
    </source>
</evidence>
<dbReference type="NCBIfam" id="TIGR00369">
    <property type="entry name" value="unchar_dom_1"/>
    <property type="match status" value="1"/>
</dbReference>
<keyword evidence="1" id="KW-0378">Hydrolase</keyword>
<accession>A0A521AAG6</accession>
<dbReference type="InterPro" id="IPR029069">
    <property type="entry name" value="HotDog_dom_sf"/>
</dbReference>
<dbReference type="Gene3D" id="3.10.129.10">
    <property type="entry name" value="Hotdog Thioesterase"/>
    <property type="match status" value="1"/>
</dbReference>
<dbReference type="InterPro" id="IPR003736">
    <property type="entry name" value="PAAI_dom"/>
</dbReference>
<dbReference type="RefSeq" id="WP_142933284.1">
    <property type="nucleotide sequence ID" value="NZ_FXTM01000001.1"/>
</dbReference>
<evidence type="ECO:0000256" key="1">
    <source>
        <dbReference type="ARBA" id="ARBA00022801"/>
    </source>
</evidence>
<dbReference type="Proteomes" id="UP000317315">
    <property type="component" value="Unassembled WGS sequence"/>
</dbReference>
<gene>
    <name evidence="3" type="ORF">SAMN06269117_10112</name>
</gene>
<dbReference type="SUPFAM" id="SSF54637">
    <property type="entry name" value="Thioesterase/thiol ester dehydrase-isomerase"/>
    <property type="match status" value="1"/>
</dbReference>
<organism evidence="3 4">
    <name type="scientific">Balnearium lithotrophicum</name>
    <dbReference type="NCBI Taxonomy" id="223788"/>
    <lineage>
        <taxon>Bacteria</taxon>
        <taxon>Pseudomonadati</taxon>
        <taxon>Aquificota</taxon>
        <taxon>Aquificia</taxon>
        <taxon>Desulfurobacteriales</taxon>
        <taxon>Desulfurobacteriaceae</taxon>
        <taxon>Balnearium</taxon>
    </lineage>
</organism>
<dbReference type="EMBL" id="FXTM01000001">
    <property type="protein sequence ID" value="SMO31798.1"/>
    <property type="molecule type" value="Genomic_DNA"/>
</dbReference>
<protein>
    <submittedName>
        <fullName evidence="3">Acyl-CoA thioesterase</fullName>
    </submittedName>
</protein>
<dbReference type="GO" id="GO:0016289">
    <property type="term" value="F:acyl-CoA hydrolase activity"/>
    <property type="evidence" value="ECO:0007669"/>
    <property type="project" value="TreeGrafter"/>
</dbReference>
<keyword evidence="4" id="KW-1185">Reference proteome</keyword>
<dbReference type="OrthoDB" id="32575at2"/>
<dbReference type="InterPro" id="IPR011973">
    <property type="entry name" value="PaaD"/>
</dbReference>
<reference evidence="3 4" key="1">
    <citation type="submission" date="2017-05" db="EMBL/GenBank/DDBJ databases">
        <authorList>
            <person name="Varghese N."/>
            <person name="Submissions S."/>
        </authorList>
    </citation>
    <scope>NUCLEOTIDE SEQUENCE [LARGE SCALE GENOMIC DNA]</scope>
    <source>
        <strain evidence="3 4">DSM 16304</strain>
    </source>
</reference>
<dbReference type="InterPro" id="IPR052723">
    <property type="entry name" value="Acyl-CoA_thioesterase_PaaI"/>
</dbReference>